<sequence>MKQSGIFTRLLVLAAASGAANAFAPQSYSTASKTLSSAPTTASSSSSSSSSLNVFNPFAKKEAAPAVVEVVREEPVPGPLETQNYVAGAVWITLIAFAFGAAPGELNSAADQEMVTTLVTQPSPRPEQINELWFAIWNCFAVVPALLAALEAPVGRGQRLPAAPFLWGSAAFGYFSLGPYFATRTMRTEPADTEDLGWASRNIFENRLFGVALSALALSIPFSSDLLGCDVSATIGGFIELASTSRFVSVASADIVIMSLLAAVLVSEDAKRRGWEDRSVPLLAASILLPVITPCLYLAARPSLEE</sequence>
<dbReference type="OrthoDB" id="47210at2759"/>
<feature type="signal peptide" evidence="2">
    <location>
        <begin position="1"/>
        <end position="22"/>
    </location>
</feature>
<dbReference type="Proteomes" id="UP000291116">
    <property type="component" value="Unassembled WGS sequence"/>
</dbReference>
<dbReference type="PANTHER" id="PTHR36009:SF3">
    <property type="entry name" value="TRANSMEMBRANE PROTEIN"/>
    <property type="match status" value="1"/>
</dbReference>
<protein>
    <submittedName>
        <fullName evidence="3">Uncharacterized protein</fullName>
    </submittedName>
</protein>
<evidence type="ECO:0000313" key="4">
    <source>
        <dbReference type="Proteomes" id="UP000291116"/>
    </source>
</evidence>
<evidence type="ECO:0000256" key="2">
    <source>
        <dbReference type="SAM" id="SignalP"/>
    </source>
</evidence>
<name>A0A448ZEZ7_9STRA</name>
<feature type="transmembrane region" description="Helical" evidence="1">
    <location>
        <begin position="162"/>
        <end position="182"/>
    </location>
</feature>
<evidence type="ECO:0000256" key="1">
    <source>
        <dbReference type="SAM" id="Phobius"/>
    </source>
</evidence>
<accession>A0A448ZEZ7</accession>
<keyword evidence="1" id="KW-0472">Membrane</keyword>
<dbReference type="EMBL" id="CAACVS010000293">
    <property type="protein sequence ID" value="VEU40627.1"/>
    <property type="molecule type" value="Genomic_DNA"/>
</dbReference>
<feature type="transmembrane region" description="Helical" evidence="1">
    <location>
        <begin position="279"/>
        <end position="300"/>
    </location>
</feature>
<feature type="chain" id="PRO_5019075914" evidence="2">
    <location>
        <begin position="23"/>
        <end position="306"/>
    </location>
</feature>
<keyword evidence="4" id="KW-1185">Reference proteome</keyword>
<dbReference type="AlphaFoldDB" id="A0A448ZEZ7"/>
<feature type="transmembrane region" description="Helical" evidence="1">
    <location>
        <begin position="208"/>
        <end position="227"/>
    </location>
</feature>
<gene>
    <name evidence="3" type="ORF">PSNMU_V1.4_AUG-EV-PASAV3_0075190</name>
</gene>
<feature type="transmembrane region" description="Helical" evidence="1">
    <location>
        <begin position="132"/>
        <end position="150"/>
    </location>
</feature>
<keyword evidence="1" id="KW-0812">Transmembrane</keyword>
<organism evidence="3 4">
    <name type="scientific">Pseudo-nitzschia multistriata</name>
    <dbReference type="NCBI Taxonomy" id="183589"/>
    <lineage>
        <taxon>Eukaryota</taxon>
        <taxon>Sar</taxon>
        <taxon>Stramenopiles</taxon>
        <taxon>Ochrophyta</taxon>
        <taxon>Bacillariophyta</taxon>
        <taxon>Bacillariophyceae</taxon>
        <taxon>Bacillariophycidae</taxon>
        <taxon>Bacillariales</taxon>
        <taxon>Bacillariaceae</taxon>
        <taxon>Pseudo-nitzschia</taxon>
    </lineage>
</organism>
<feature type="transmembrane region" description="Helical" evidence="1">
    <location>
        <begin position="247"/>
        <end position="267"/>
    </location>
</feature>
<proteinExistence type="predicted"/>
<reference evidence="3 4" key="1">
    <citation type="submission" date="2019-01" db="EMBL/GenBank/DDBJ databases">
        <authorList>
            <person name="Ferrante I. M."/>
        </authorList>
    </citation>
    <scope>NUCLEOTIDE SEQUENCE [LARGE SCALE GENOMIC DNA]</scope>
    <source>
        <strain evidence="3 4">B856</strain>
    </source>
</reference>
<evidence type="ECO:0000313" key="3">
    <source>
        <dbReference type="EMBL" id="VEU40627.1"/>
    </source>
</evidence>
<keyword evidence="2" id="KW-0732">Signal</keyword>
<dbReference type="PANTHER" id="PTHR36009">
    <property type="match status" value="1"/>
</dbReference>
<keyword evidence="1" id="KW-1133">Transmembrane helix</keyword>